<dbReference type="InterPro" id="IPR008767">
    <property type="entry name" value="Phage_SPP1_head-tail_adaptor"/>
</dbReference>
<reference evidence="1 2" key="1">
    <citation type="submission" date="2023-10" db="EMBL/GenBank/DDBJ databases">
        <title>Roseovarius strain S88 nov., isolated from a marine algae.</title>
        <authorList>
            <person name="Lee M.W."/>
            <person name="Lee J.K."/>
            <person name="Kim J.M."/>
            <person name="Choi D.G."/>
            <person name="Baek J.H."/>
            <person name="Bayburt H."/>
            <person name="Jung J.J."/>
            <person name="Han D.M."/>
            <person name="Jeon C.O."/>
        </authorList>
    </citation>
    <scope>NUCLEOTIDE SEQUENCE [LARGE SCALE GENOMIC DNA]</scope>
    <source>
        <strain evidence="1 2">S88</strain>
    </source>
</reference>
<keyword evidence="2" id="KW-1185">Reference proteome</keyword>
<dbReference type="EMBL" id="CP146069">
    <property type="protein sequence ID" value="WWR48199.1"/>
    <property type="molecule type" value="Genomic_DNA"/>
</dbReference>
<evidence type="ECO:0000313" key="1">
    <source>
        <dbReference type="EMBL" id="WWR48199.1"/>
    </source>
</evidence>
<gene>
    <name evidence="1" type="ORF">RZ517_08525</name>
</gene>
<organism evidence="1 2">
    <name type="scientific">Roseovarius phycicola</name>
    <dbReference type="NCBI Taxonomy" id="3080976"/>
    <lineage>
        <taxon>Bacteria</taxon>
        <taxon>Pseudomonadati</taxon>
        <taxon>Pseudomonadota</taxon>
        <taxon>Alphaproteobacteria</taxon>
        <taxon>Rhodobacterales</taxon>
        <taxon>Roseobacteraceae</taxon>
        <taxon>Roseovarius</taxon>
    </lineage>
</organism>
<sequence length="112" mass="12327">MNGPRLNRHLMLEHRERTPDGAGGFDDTWVSLGAVWADVQARTGRDAAGEAVSLSTTGYRIIVRAAPYGAPSRPTPGQRFREGLRIFRIQAVAEADAHARYLTCFCEEEVAL</sequence>
<dbReference type="Pfam" id="PF05521">
    <property type="entry name" value="Phage_HCP"/>
    <property type="match status" value="1"/>
</dbReference>
<protein>
    <submittedName>
        <fullName evidence="1">Head-tail adaptor protein</fullName>
    </submittedName>
</protein>
<dbReference type="Proteomes" id="UP001364156">
    <property type="component" value="Chromosome"/>
</dbReference>
<dbReference type="RefSeq" id="WP_338551018.1">
    <property type="nucleotide sequence ID" value="NZ_CP146069.1"/>
</dbReference>
<dbReference type="InterPro" id="IPR038666">
    <property type="entry name" value="SSP1_head-tail_sf"/>
</dbReference>
<evidence type="ECO:0000313" key="2">
    <source>
        <dbReference type="Proteomes" id="UP001364156"/>
    </source>
</evidence>
<dbReference type="Gene3D" id="2.40.10.270">
    <property type="entry name" value="Bacteriophage SPP1 head-tail adaptor protein"/>
    <property type="match status" value="1"/>
</dbReference>
<proteinExistence type="predicted"/>
<name>A0ABZ2HN30_9RHOB</name>
<accession>A0ABZ2HN30</accession>